<organism evidence="2 3">
    <name type="scientific">Dehalogenimonas formicexedens</name>
    <dbReference type="NCBI Taxonomy" id="1839801"/>
    <lineage>
        <taxon>Bacteria</taxon>
        <taxon>Bacillati</taxon>
        <taxon>Chloroflexota</taxon>
        <taxon>Dehalococcoidia</taxon>
        <taxon>Dehalococcoidales</taxon>
        <taxon>Dehalococcoidaceae</taxon>
        <taxon>Dehalogenimonas</taxon>
    </lineage>
</organism>
<dbReference type="Proteomes" id="UP000185934">
    <property type="component" value="Chromosome"/>
</dbReference>
<accession>A0A1P8F5K2</accession>
<evidence type="ECO:0000313" key="3">
    <source>
        <dbReference type="Proteomes" id="UP000185934"/>
    </source>
</evidence>
<protein>
    <recommendedName>
        <fullName evidence="4">Multicopper oxidase</fullName>
    </recommendedName>
</protein>
<name>A0A1P8F5K2_9CHLR</name>
<reference evidence="3" key="1">
    <citation type="submission" date="2016-11" db="EMBL/GenBank/DDBJ databases">
        <title>Dehalogenimonas formicexedens sp. nov., a chlorinated alkane respiring bacterium isolated from contaminated groundwater.</title>
        <authorList>
            <person name="Key T.A."/>
            <person name="Bowman K.S."/>
            <person name="Lee I."/>
            <person name="Chun J."/>
            <person name="Albuquerque L."/>
            <person name="da Costa M.S."/>
            <person name="Rainey F.A."/>
            <person name="Moe W.M."/>
        </authorList>
    </citation>
    <scope>NUCLEOTIDE SEQUENCE [LARGE SCALE GENOMIC DNA]</scope>
    <source>
        <strain evidence="3">NSZ-14</strain>
    </source>
</reference>
<dbReference type="Gene3D" id="2.60.40.420">
    <property type="entry name" value="Cupredoxins - blue copper proteins"/>
    <property type="match status" value="3"/>
</dbReference>
<evidence type="ECO:0000313" key="2">
    <source>
        <dbReference type="EMBL" id="APV43766.1"/>
    </source>
</evidence>
<gene>
    <name evidence="2" type="ORF">Dform_00408</name>
</gene>
<dbReference type="KEGG" id="dfo:Dform_00408"/>
<dbReference type="InterPro" id="IPR045087">
    <property type="entry name" value="Cu-oxidase_fam"/>
</dbReference>
<keyword evidence="3" id="KW-1185">Reference proteome</keyword>
<comment type="similarity">
    <text evidence="1">Belongs to the multicopper oxidase family.</text>
</comment>
<dbReference type="AlphaFoldDB" id="A0A1P8F5K2"/>
<dbReference type="RefSeq" id="WP_076003547.1">
    <property type="nucleotide sequence ID" value="NZ_CP018258.1"/>
</dbReference>
<dbReference type="PANTHER" id="PTHR48267">
    <property type="entry name" value="CUPREDOXIN SUPERFAMILY PROTEIN"/>
    <property type="match status" value="1"/>
</dbReference>
<dbReference type="PANTHER" id="PTHR48267:SF1">
    <property type="entry name" value="BILIRUBIN OXIDASE"/>
    <property type="match status" value="1"/>
</dbReference>
<proteinExistence type="inferred from homology"/>
<dbReference type="OrthoDB" id="9757546at2"/>
<evidence type="ECO:0008006" key="4">
    <source>
        <dbReference type="Google" id="ProtNLM"/>
    </source>
</evidence>
<dbReference type="SUPFAM" id="SSF49503">
    <property type="entry name" value="Cupredoxins"/>
    <property type="match status" value="1"/>
</dbReference>
<dbReference type="PROSITE" id="PS51318">
    <property type="entry name" value="TAT"/>
    <property type="match status" value="1"/>
</dbReference>
<dbReference type="InterPro" id="IPR006311">
    <property type="entry name" value="TAT_signal"/>
</dbReference>
<dbReference type="STRING" id="1839801.Dform_00408"/>
<evidence type="ECO:0000256" key="1">
    <source>
        <dbReference type="ARBA" id="ARBA00010609"/>
    </source>
</evidence>
<sequence>MVIEQNPGSTSKRVRHSQTIGKGYVTRRTFTKMTAASAAFVAAALAVPKEILEAKELTPEQKLVFKEKITLADRKAAAENLAKLRAKVAGGAKKMAKKMQMGGGMIAPPPVLATDPNGHMIPDYFGTPNWAYSPPLTKFIDKLAGLTSGAANALGQYIPLAVADKTTYAGSDYYEIAVVEFEEKLHTELPPTRHRGYVQLSTTNVPGLQFPLVNPDGTPVLMPDGVTQAKGVDKPHFLGPAILASGAPKPGDPGTPVRIKFYNLLPTGPKGNLFVPVDREIMGSGMFEIDDPHNPGFTIMGNFTDNRAVVHNHGNNSVWIGDGGPHQWIAPAGENPDYNRGVGAIPVPDMWFDPITHAAVPAGTAGATNDPGPGVFTIYYSNAQSARLMFYHDHAWGITRLNVYVGMAAAYVITDQVEQDLINGTNNSGVNPGLLKVLPDIGIPLVIQDRTFVDPATIAMTDPTWLDSTQLTYGTTPGTAKLGDLWYPHTYMPAENPWDPSGAAAYGRWMYGPWFYPPTTGLKQGTVPNIYYDPVNAPWQPPEMPGTPYPSTPGEAFMDTQMVNGTVFPYLEVEPRPYRFRILNAGDDRSLNLSLFVATGIVGTISLTGGGSGYTADPIVTIVPGAGDTTGHGAQAIATADVDPMSPTFGQIIGIAITVVGSQYTANPVVTIAPPTGVGGTTATATATFFLNNASGFPSEVGMIPVTGTSWLPPFDVSGVADVANAGPSWWHIGTEGGFSPEPAVVPPQPLTWNNNPTMFNAGTVLDISLALGTAERADVIVDFTAFAGKTIILYNDGPAAWPAPDPRYDYYTNCQDQTSTGGYGVVPPGKGPNTRTIMQFRVGNTVAAPNPDVTLANLKSVWAQTVTNGVVTKKGVFATCQDPIIVPQPFYNSAYGKTGQGTDTFPTAADQMFIQVNKISHTFQPIDAAGNLQPAVTLPLQPKAAHDEMGGVYDKYGRMNGMLGLELPATTSQIAQFIPYGFSSPPVDLYHGSLRSQLIGSLGDGTQIWNISQNGVDTHTIHFHLFNAQLINRVGWDGMA</sequence>
<dbReference type="EMBL" id="CP018258">
    <property type="protein sequence ID" value="APV43766.1"/>
    <property type="molecule type" value="Genomic_DNA"/>
</dbReference>
<dbReference type="InterPro" id="IPR008972">
    <property type="entry name" value="Cupredoxin"/>
</dbReference>